<sequence length="835" mass="94289">MILTTPPTNVYGFSILQQPYNPLLHQTEMIFKKYLCWVQLSGLPCCLLDRDTIKTIGNIIGEYVRDDLKLDNTGVFKVSFVRILVNLLTDKPLVTSIPISRLGIYGDAVLTVKYECLEGFCPLCGVISYPLSLCKPYRRLSLERNRLRSNGKFSFPLGHHIQVNPSKYQKTLTSHHIHDGLFTSPNHESYEDLDLWSIVEQVLTNQNPSTTPNEAGCIICRAMAQLNAWTGLDHFQNQTQTNPDRQRSNREDGRLDRVFSRTPFTRTVAADKPRAYINLCMQSPHNGSVDKILPKLLAVSQVTSHDKSINGTCIYEPNQAGPSYQTSKPRPHIIFEPLDGSWGFNFHKQRIQQLVRTLEIQAQPKPTLVIGAQPYKGDPIESRPNPTLSPHTPRILQFNDNLIPLPKPSRSSTITHICDLTRSPGPGQHRLLFKPTPTRLPDPKLRPTNTHFAFPTVTDISNGITSSGKTEPLELGYSSTDSSGWRTPSHLDLFPLVAGSGQSVDQALIGGSRKRNRSDENSDEKTGVSEGPAKICDAQKRPTTDDNSNHEQDLQQRLHHLLEQKEATWRDKSRELWLKAGDMNTKFFHISTICRRRHNEIKKICRADGYDSARAADSEETEAISVIRGMEAAHRLGLDQVLLLTDCQRLVRAFRDRFEDLSWDAPTLAPDMHYPMTSKTLRRRLHHGDVDGKKRQHLDSLNEPLLGSSNYNDSRSEGNALGDSSDDDERKREHFHWALVFSHLIAQWAQWLANIVLGSGSLLGRLLMLPSGNRNGLDIKIFPLSPVQNDINFKSDRFHCLRLLVKVLRTVLPKEPLALHMAKDPKQQSQCPTTP</sequence>
<keyword evidence="3" id="KW-1185">Reference proteome</keyword>
<feature type="region of interest" description="Disordered" evidence="1">
    <location>
        <begin position="507"/>
        <end position="553"/>
    </location>
</feature>
<feature type="region of interest" description="Disordered" evidence="1">
    <location>
        <begin position="425"/>
        <end position="485"/>
    </location>
</feature>
<gene>
    <name evidence="2" type="ORF">GIB67_010573</name>
</gene>
<feature type="compositionally biased region" description="Polar residues" evidence="1">
    <location>
        <begin position="458"/>
        <end position="469"/>
    </location>
</feature>
<comment type="caution">
    <text evidence="2">The sequence shown here is derived from an EMBL/GenBank/DDBJ whole genome shotgun (WGS) entry which is preliminary data.</text>
</comment>
<dbReference type="PANTHER" id="PTHR31286">
    <property type="entry name" value="GLYCINE-RICH CELL WALL STRUCTURAL PROTEIN 1.8-LIKE"/>
    <property type="match status" value="1"/>
</dbReference>
<evidence type="ECO:0000313" key="2">
    <source>
        <dbReference type="EMBL" id="KAF6151999.1"/>
    </source>
</evidence>
<reference evidence="2 3" key="1">
    <citation type="journal article" date="2020" name="IScience">
        <title>Genome Sequencing of the Endangered Kingdonia uniflora (Circaeasteraceae, Ranunculales) Reveals Potential Mechanisms of Evolutionary Specialization.</title>
        <authorList>
            <person name="Sun Y."/>
            <person name="Deng T."/>
            <person name="Zhang A."/>
            <person name="Moore M.J."/>
            <person name="Landis J.B."/>
            <person name="Lin N."/>
            <person name="Zhang H."/>
            <person name="Zhang X."/>
            <person name="Huang J."/>
            <person name="Zhang X."/>
            <person name="Sun H."/>
            <person name="Wang H."/>
        </authorList>
    </citation>
    <scope>NUCLEOTIDE SEQUENCE [LARGE SCALE GENOMIC DNA]</scope>
    <source>
        <strain evidence="2">TB1705</strain>
        <tissue evidence="2">Leaf</tissue>
    </source>
</reference>
<dbReference type="EMBL" id="JACGCM010001659">
    <property type="protein sequence ID" value="KAF6151999.1"/>
    <property type="molecule type" value="Genomic_DNA"/>
</dbReference>
<proteinExistence type="predicted"/>
<accession>A0A7J7MAW4</accession>
<feature type="compositionally biased region" description="Basic and acidic residues" evidence="1">
    <location>
        <begin position="537"/>
        <end position="553"/>
    </location>
</feature>
<evidence type="ECO:0000313" key="3">
    <source>
        <dbReference type="Proteomes" id="UP000541444"/>
    </source>
</evidence>
<dbReference type="Proteomes" id="UP000541444">
    <property type="component" value="Unassembled WGS sequence"/>
</dbReference>
<protein>
    <submittedName>
        <fullName evidence="2">Uncharacterized protein</fullName>
    </submittedName>
</protein>
<dbReference type="PANTHER" id="PTHR31286:SF180">
    <property type="entry name" value="OS10G0362600 PROTEIN"/>
    <property type="match status" value="1"/>
</dbReference>
<feature type="region of interest" description="Disordered" evidence="1">
    <location>
        <begin position="689"/>
        <end position="727"/>
    </location>
</feature>
<name>A0A7J7MAW4_9MAGN</name>
<organism evidence="2 3">
    <name type="scientific">Kingdonia uniflora</name>
    <dbReference type="NCBI Taxonomy" id="39325"/>
    <lineage>
        <taxon>Eukaryota</taxon>
        <taxon>Viridiplantae</taxon>
        <taxon>Streptophyta</taxon>
        <taxon>Embryophyta</taxon>
        <taxon>Tracheophyta</taxon>
        <taxon>Spermatophyta</taxon>
        <taxon>Magnoliopsida</taxon>
        <taxon>Ranunculales</taxon>
        <taxon>Circaeasteraceae</taxon>
        <taxon>Kingdonia</taxon>
    </lineage>
</organism>
<dbReference type="OrthoDB" id="1719352at2759"/>
<dbReference type="InterPro" id="IPR040256">
    <property type="entry name" value="At4g02000-like"/>
</dbReference>
<dbReference type="AlphaFoldDB" id="A0A7J7MAW4"/>
<evidence type="ECO:0000256" key="1">
    <source>
        <dbReference type="SAM" id="MobiDB-lite"/>
    </source>
</evidence>
<feature type="compositionally biased region" description="Basic and acidic residues" evidence="1">
    <location>
        <begin position="517"/>
        <end position="527"/>
    </location>
</feature>
<feature type="compositionally biased region" description="Basic and acidic residues" evidence="1">
    <location>
        <begin position="689"/>
        <end position="700"/>
    </location>
</feature>